<reference evidence="2" key="1">
    <citation type="submission" date="2022-11" db="UniProtKB">
        <authorList>
            <consortium name="WormBaseParasite"/>
        </authorList>
    </citation>
    <scope>IDENTIFICATION</scope>
</reference>
<organism evidence="1 2">
    <name type="scientific">Panagrolaimus sp. ES5</name>
    <dbReference type="NCBI Taxonomy" id="591445"/>
    <lineage>
        <taxon>Eukaryota</taxon>
        <taxon>Metazoa</taxon>
        <taxon>Ecdysozoa</taxon>
        <taxon>Nematoda</taxon>
        <taxon>Chromadorea</taxon>
        <taxon>Rhabditida</taxon>
        <taxon>Tylenchina</taxon>
        <taxon>Panagrolaimomorpha</taxon>
        <taxon>Panagrolaimoidea</taxon>
        <taxon>Panagrolaimidae</taxon>
        <taxon>Panagrolaimus</taxon>
    </lineage>
</organism>
<dbReference type="WBParaSite" id="ES5_v2.g22839.t1">
    <property type="protein sequence ID" value="ES5_v2.g22839.t1"/>
    <property type="gene ID" value="ES5_v2.g22839"/>
</dbReference>
<name>A0AC34FZH9_9BILA</name>
<proteinExistence type="predicted"/>
<sequence>MNNKKQQQKKKQQQRKQRQKPAQCRNCHEYHEIEKCPFKFCIFCFSPDFGRHHSCDRSFVKNKLTSIGSYQRYVRNLSVGRDFDAVLAQLKEERNSYNLFSKEWIADFVGGSFDSMDVSTFENIHQLEENISSALWKTPFKVMNVEADIASITIDDIAEYVGAEEKISVFDAHEQKPKPMKMKKFLEIWNSATRAEILNSISMKLPPQNPFFKCPEIFKNVSWQQKISTLPKYMQFKDADFLHYCLLSMAGSFTTFHADFSGTSAYLYCYKGEKNFYLIEPTEENIEVYRRWNRNRYTSPFFQLPELRSSIQKVILREGEMLYLPGGYFHAVFTPQDSITFSGNVLHENNIPTQLQIHAIDVETTNKDDRMEEFELINSFIAYQLFSKDLKTIETIPHADYKCLIPFMQTWLKSKLFKDNEKKKIKKTLENMLIFYHVSQLQ</sequence>
<dbReference type="Proteomes" id="UP000887579">
    <property type="component" value="Unplaced"/>
</dbReference>
<accession>A0AC34FZH9</accession>
<protein>
    <submittedName>
        <fullName evidence="2">JmjC domain-containing protein</fullName>
    </submittedName>
</protein>
<evidence type="ECO:0000313" key="1">
    <source>
        <dbReference type="Proteomes" id="UP000887579"/>
    </source>
</evidence>
<evidence type="ECO:0000313" key="2">
    <source>
        <dbReference type="WBParaSite" id="ES5_v2.g22839.t1"/>
    </source>
</evidence>